<dbReference type="Pfam" id="PF13639">
    <property type="entry name" value="zf-RING_2"/>
    <property type="match status" value="1"/>
</dbReference>
<dbReference type="AlphaFoldDB" id="A0A1Z8JUP8"/>
<reference evidence="7 8" key="1">
    <citation type="submission" date="2017-05" db="EMBL/GenBank/DDBJ databases">
        <title>The Genome Sequence of Candida krusei Ckrusei653.</title>
        <authorList>
            <person name="Cuomo C."/>
            <person name="Forche A."/>
            <person name="Young S."/>
            <person name="Abouelleil A."/>
            <person name="Cao P."/>
            <person name="Chapman S."/>
            <person name="Cusick C."/>
            <person name="Shea T."/>
            <person name="Nusbaum C."/>
            <person name="Birren B."/>
        </authorList>
    </citation>
    <scope>NUCLEOTIDE SEQUENCE [LARGE SCALE GENOMIC DNA]</scope>
    <source>
        <strain evidence="7 8">Ckrusei653</strain>
    </source>
</reference>
<gene>
    <name evidence="7" type="ORF">CAS74_000704</name>
</gene>
<sequence length="418" mass="47808">MAKKRECPICLEDITSNDPSYTLTIPCKHFYHKSCILSWTSKSASTCPQCRNELTSLFTPADQKTIKINHKVQDKLVDLINNHPSEPSSSIISTNGLSHIEINTESALSRPNGPLFSNTHQQVQQQLNTNIRHLSNQQCSICDNTVLITQLIICPQCSGLYHRSCCDGLNCPFCEEWIDDLACSTVTTKKRKTLDRSADDTQYYTKIVDDMKKRVKEDSSKKVEEQVTNLAWEELTRIKESGANVGSELRITNPLSPPHTSESNEKQLKTPKKRKKHVQLTESALSLLDPKFKRHEVVTIRGLSFTQKLLVQRLILKPRLRKEIADKLTFQAYTDLNKHLSHVLYGYIQEVPRAISMMNAVIELAEREGHMPLKDRKSLDKFALTFKGDTLIDKFKNCDWGDESILQNLIDEEIRKWI</sequence>
<keyword evidence="2 4" id="KW-0863">Zinc-finger</keyword>
<dbReference type="PROSITE" id="PS50089">
    <property type="entry name" value="ZF_RING_2"/>
    <property type="match status" value="1"/>
</dbReference>
<dbReference type="SUPFAM" id="SSF57850">
    <property type="entry name" value="RING/U-box"/>
    <property type="match status" value="1"/>
</dbReference>
<dbReference type="SMART" id="SM00184">
    <property type="entry name" value="RING"/>
    <property type="match status" value="2"/>
</dbReference>
<dbReference type="VEuPathDB" id="FungiDB:C5L36_0C06850"/>
<dbReference type="InterPro" id="IPR013083">
    <property type="entry name" value="Znf_RING/FYVE/PHD"/>
</dbReference>
<proteinExistence type="predicted"/>
<dbReference type="InterPro" id="IPR052788">
    <property type="entry name" value="RING-type_E3_ligase_ATL"/>
</dbReference>
<evidence type="ECO:0000256" key="2">
    <source>
        <dbReference type="ARBA" id="ARBA00022771"/>
    </source>
</evidence>
<keyword evidence="3" id="KW-0862">Zinc</keyword>
<protein>
    <recommendedName>
        <fullName evidence="6">RING-type domain-containing protein</fullName>
    </recommendedName>
</protein>
<dbReference type="Proteomes" id="UP000195871">
    <property type="component" value="Unassembled WGS sequence"/>
</dbReference>
<evidence type="ECO:0000256" key="3">
    <source>
        <dbReference type="ARBA" id="ARBA00022833"/>
    </source>
</evidence>
<dbReference type="GO" id="GO:0008270">
    <property type="term" value="F:zinc ion binding"/>
    <property type="evidence" value="ECO:0007669"/>
    <property type="project" value="UniProtKB-KW"/>
</dbReference>
<evidence type="ECO:0000256" key="1">
    <source>
        <dbReference type="ARBA" id="ARBA00022723"/>
    </source>
</evidence>
<comment type="caution">
    <text evidence="7">The sequence shown here is derived from an EMBL/GenBank/DDBJ whole genome shotgun (WGS) entry which is preliminary data.</text>
</comment>
<evidence type="ECO:0000313" key="7">
    <source>
        <dbReference type="EMBL" id="OUT24317.1"/>
    </source>
</evidence>
<evidence type="ECO:0000313" key="8">
    <source>
        <dbReference type="Proteomes" id="UP000195871"/>
    </source>
</evidence>
<accession>A0A1Z8JUP8</accession>
<dbReference type="EMBL" id="NHMM01000001">
    <property type="protein sequence ID" value="OUT24317.1"/>
    <property type="molecule type" value="Genomic_DNA"/>
</dbReference>
<dbReference type="PANTHER" id="PTHR45798:SF97">
    <property type="entry name" value="ALCOHOL-SENSITIVE RING FINGER PROTEIN 1"/>
    <property type="match status" value="1"/>
</dbReference>
<evidence type="ECO:0000256" key="4">
    <source>
        <dbReference type="PROSITE-ProRule" id="PRU00175"/>
    </source>
</evidence>
<dbReference type="Gene3D" id="3.30.40.10">
    <property type="entry name" value="Zinc/RING finger domain, C3HC4 (zinc finger)"/>
    <property type="match status" value="1"/>
</dbReference>
<organism evidence="7 8">
    <name type="scientific">Pichia kudriavzevii</name>
    <name type="common">Yeast</name>
    <name type="synonym">Issatchenkia orientalis</name>
    <dbReference type="NCBI Taxonomy" id="4909"/>
    <lineage>
        <taxon>Eukaryota</taxon>
        <taxon>Fungi</taxon>
        <taxon>Dikarya</taxon>
        <taxon>Ascomycota</taxon>
        <taxon>Saccharomycotina</taxon>
        <taxon>Pichiomycetes</taxon>
        <taxon>Pichiales</taxon>
        <taxon>Pichiaceae</taxon>
        <taxon>Pichia</taxon>
    </lineage>
</organism>
<evidence type="ECO:0000259" key="6">
    <source>
        <dbReference type="PROSITE" id="PS50089"/>
    </source>
</evidence>
<feature type="domain" description="RING-type" evidence="6">
    <location>
        <begin position="7"/>
        <end position="51"/>
    </location>
</feature>
<evidence type="ECO:0000256" key="5">
    <source>
        <dbReference type="SAM" id="MobiDB-lite"/>
    </source>
</evidence>
<dbReference type="PANTHER" id="PTHR45798">
    <property type="entry name" value="RING-H2 FINGER PROTEIN ATL61-RELATED-RELATED"/>
    <property type="match status" value="1"/>
</dbReference>
<name>A0A1Z8JUP8_PICKU</name>
<dbReference type="InterPro" id="IPR001841">
    <property type="entry name" value="Znf_RING"/>
</dbReference>
<feature type="region of interest" description="Disordered" evidence="5">
    <location>
        <begin position="247"/>
        <end position="275"/>
    </location>
</feature>
<keyword evidence="1" id="KW-0479">Metal-binding</keyword>